<dbReference type="Pfam" id="PF01436">
    <property type="entry name" value="NHL"/>
    <property type="match status" value="2"/>
</dbReference>
<dbReference type="SUPFAM" id="SSF53335">
    <property type="entry name" value="S-adenosyl-L-methionine-dependent methyltransferases"/>
    <property type="match status" value="1"/>
</dbReference>
<evidence type="ECO:0008006" key="7">
    <source>
        <dbReference type="Google" id="ProtNLM"/>
    </source>
</evidence>
<evidence type="ECO:0000256" key="3">
    <source>
        <dbReference type="ARBA" id="ARBA00023180"/>
    </source>
</evidence>
<proteinExistence type="predicted"/>
<evidence type="ECO:0000256" key="4">
    <source>
        <dbReference type="PROSITE-ProRule" id="PRU00504"/>
    </source>
</evidence>
<protein>
    <recommendedName>
        <fullName evidence="7">Methyltransferase domain-containing protein</fullName>
    </recommendedName>
</protein>
<name>A0A815JIF7_9BILA</name>
<reference evidence="5" key="1">
    <citation type="submission" date="2021-02" db="EMBL/GenBank/DDBJ databases">
        <authorList>
            <person name="Nowell W R."/>
        </authorList>
    </citation>
    <scope>NUCLEOTIDE SEQUENCE</scope>
</reference>
<dbReference type="InterPro" id="IPR001258">
    <property type="entry name" value="NHL_repeat"/>
</dbReference>
<dbReference type="Gene3D" id="2.120.10.30">
    <property type="entry name" value="TolB, C-terminal domain"/>
    <property type="match status" value="2"/>
</dbReference>
<dbReference type="Proteomes" id="UP000663845">
    <property type="component" value="Unassembled WGS sequence"/>
</dbReference>
<dbReference type="PANTHER" id="PTHR10680:SF14">
    <property type="entry name" value="PEPTIDYL-GLYCINE ALPHA-AMIDATING MONOOXYGENASE"/>
    <property type="match status" value="1"/>
</dbReference>
<organism evidence="5 6">
    <name type="scientific">Adineta steineri</name>
    <dbReference type="NCBI Taxonomy" id="433720"/>
    <lineage>
        <taxon>Eukaryota</taxon>
        <taxon>Metazoa</taxon>
        <taxon>Spiralia</taxon>
        <taxon>Gnathifera</taxon>
        <taxon>Rotifera</taxon>
        <taxon>Eurotatoria</taxon>
        <taxon>Bdelloidea</taxon>
        <taxon>Adinetida</taxon>
        <taxon>Adinetidae</taxon>
        <taxon>Adineta</taxon>
    </lineage>
</organism>
<feature type="repeat" description="NHL" evidence="4">
    <location>
        <begin position="241"/>
        <end position="284"/>
    </location>
</feature>
<dbReference type="InterPro" id="IPR011042">
    <property type="entry name" value="6-blade_b-propeller_TolB-like"/>
</dbReference>
<dbReference type="AlphaFoldDB" id="A0A815JIF7"/>
<keyword evidence="3" id="KW-0325">Glycoprotein</keyword>
<dbReference type="PANTHER" id="PTHR10680">
    <property type="entry name" value="PEPTIDYL-GLYCINE ALPHA-AMIDATING MONOOXYGENASE"/>
    <property type="match status" value="1"/>
</dbReference>
<keyword evidence="1" id="KW-0732">Signal</keyword>
<evidence type="ECO:0000256" key="2">
    <source>
        <dbReference type="ARBA" id="ARBA00022737"/>
    </source>
</evidence>
<dbReference type="PROSITE" id="PS51125">
    <property type="entry name" value="NHL"/>
    <property type="match status" value="2"/>
</dbReference>
<evidence type="ECO:0000313" key="5">
    <source>
        <dbReference type="EMBL" id="CAF1381539.1"/>
    </source>
</evidence>
<dbReference type="GO" id="GO:0005576">
    <property type="term" value="C:extracellular region"/>
    <property type="evidence" value="ECO:0007669"/>
    <property type="project" value="TreeGrafter"/>
</dbReference>
<dbReference type="InterPro" id="IPR029063">
    <property type="entry name" value="SAM-dependent_MTases_sf"/>
</dbReference>
<dbReference type="Gene3D" id="3.40.50.150">
    <property type="entry name" value="Vaccinia Virus protein VP39"/>
    <property type="match status" value="1"/>
</dbReference>
<dbReference type="SUPFAM" id="SSF101898">
    <property type="entry name" value="NHL repeat"/>
    <property type="match status" value="1"/>
</dbReference>
<dbReference type="CDD" id="cd02440">
    <property type="entry name" value="AdoMet_MTases"/>
    <property type="match status" value="1"/>
</dbReference>
<dbReference type="EMBL" id="CAJNOG010000911">
    <property type="protein sequence ID" value="CAF1381539.1"/>
    <property type="molecule type" value="Genomic_DNA"/>
</dbReference>
<keyword evidence="2" id="KW-0677">Repeat</keyword>
<sequence length="492" mass="54837">MSKEDDDNEDEDFAVRHAYEKYGVNGYYSQYGSEYRNPHEDRLITTVHQLVEKWNIKPTERILDLACGSGEITLILRQLGFQHINGIDPYTSEAYEKRTGTPIHAKWTFEQIADGCLESEIYDTIICSFAAHLIPPSYVQLVMIQLRFVAKKLIILTPHKRPQLLPEWGWKLTDEFVYERIRLTGNYLWNTSGITILDSSQVTNVVDIYIDSQNTLYITDEAPSAVAWRLLKNATSATVIAGTKGSTGSSNTQLRLPQSVYVDNNGTMYVVDYANQRIQKYINGSNSGITIAGLSESSGSSLNQLDHPRFITLDPTQTYIYIADNDNHRIMRYSTNSISGDNGTVVAGGTGQGNTNTSLNKPWGLWYQPPISSDLFITNHDGHSIMRWTPGASSGTFIAGVPGTVGSNSTLLNNPMGIKLDKYLNMFVVDYSNHRIQMFCANNEIGITIVGTGNTDSTATALNGPRGIAFDSDMNMYVADLNNKRVQKFLKL</sequence>
<comment type="caution">
    <text evidence="5">The sequence shown here is derived from an EMBL/GenBank/DDBJ whole genome shotgun (WGS) entry which is preliminary data.</text>
</comment>
<evidence type="ECO:0000313" key="6">
    <source>
        <dbReference type="Proteomes" id="UP000663845"/>
    </source>
</evidence>
<feature type="repeat" description="NHL" evidence="4">
    <location>
        <begin position="297"/>
        <end position="336"/>
    </location>
</feature>
<gene>
    <name evidence="5" type="ORF">JYZ213_LOCUS36693</name>
</gene>
<accession>A0A815JIF7</accession>
<evidence type="ECO:0000256" key="1">
    <source>
        <dbReference type="ARBA" id="ARBA00022729"/>
    </source>
</evidence>
<dbReference type="CDD" id="cd05819">
    <property type="entry name" value="NHL"/>
    <property type="match status" value="1"/>
</dbReference>